<feature type="transmembrane region" description="Helical" evidence="4">
    <location>
        <begin position="94"/>
        <end position="120"/>
    </location>
</feature>
<feature type="repeat" description="PPR" evidence="3">
    <location>
        <begin position="417"/>
        <end position="451"/>
    </location>
</feature>
<organism evidence="5">
    <name type="scientific">Prunus dulcis</name>
    <name type="common">Almond</name>
    <name type="synonym">Amygdalus dulcis</name>
    <dbReference type="NCBI Taxonomy" id="3755"/>
    <lineage>
        <taxon>Eukaryota</taxon>
        <taxon>Viridiplantae</taxon>
        <taxon>Streptophyta</taxon>
        <taxon>Embryophyta</taxon>
        <taxon>Tracheophyta</taxon>
        <taxon>Spermatophyta</taxon>
        <taxon>Magnoliopsida</taxon>
        <taxon>eudicotyledons</taxon>
        <taxon>Gunneridae</taxon>
        <taxon>Pentapetalae</taxon>
        <taxon>rosids</taxon>
        <taxon>fabids</taxon>
        <taxon>Rosales</taxon>
        <taxon>Rosaceae</taxon>
        <taxon>Amygdaloideae</taxon>
        <taxon>Amygdaleae</taxon>
        <taxon>Prunus</taxon>
    </lineage>
</organism>
<feature type="repeat" description="PPR" evidence="3">
    <location>
        <begin position="557"/>
        <end position="591"/>
    </location>
</feature>
<feature type="repeat" description="PPR" evidence="3">
    <location>
        <begin position="487"/>
        <end position="521"/>
    </location>
</feature>
<dbReference type="Pfam" id="PF01535">
    <property type="entry name" value="PPR"/>
    <property type="match status" value="2"/>
</dbReference>
<dbReference type="InterPro" id="IPR002885">
    <property type="entry name" value="PPR_rpt"/>
</dbReference>
<proteinExistence type="inferred from homology"/>
<evidence type="ECO:0000256" key="3">
    <source>
        <dbReference type="PROSITE-ProRule" id="PRU00708"/>
    </source>
</evidence>
<feature type="non-terminal residue" evidence="5">
    <location>
        <position position="1"/>
    </location>
</feature>
<keyword evidence="4" id="KW-0812">Transmembrane</keyword>
<evidence type="ECO:0000256" key="4">
    <source>
        <dbReference type="SAM" id="Phobius"/>
    </source>
</evidence>
<dbReference type="Gene3D" id="1.25.40.10">
    <property type="entry name" value="Tetratricopeptide repeat domain"/>
    <property type="match status" value="3"/>
</dbReference>
<dbReference type="PROSITE" id="PS51375">
    <property type="entry name" value="PPR"/>
    <property type="match status" value="5"/>
</dbReference>
<keyword evidence="2" id="KW-0677">Repeat</keyword>
<dbReference type="InterPro" id="IPR011990">
    <property type="entry name" value="TPR-like_helical_dom_sf"/>
</dbReference>
<name>A0A4Y1QY73_PRUDU</name>
<gene>
    <name evidence="5" type="ORF">Prudu_005715</name>
</gene>
<reference evidence="5" key="1">
    <citation type="journal article" date="2019" name="Science">
        <title>Mutation of a bHLH transcription factor allowed almond domestication.</title>
        <authorList>
            <person name="Sanchez-Perez R."/>
            <person name="Pavan S."/>
            <person name="Mazzeo R."/>
            <person name="Moldovan C."/>
            <person name="Aiese Cigliano R."/>
            <person name="Del Cueto J."/>
            <person name="Ricciardi F."/>
            <person name="Lotti C."/>
            <person name="Ricciardi L."/>
            <person name="Dicenta F."/>
            <person name="Lopez-Marques R.L."/>
            <person name="Lindberg Moller B."/>
        </authorList>
    </citation>
    <scope>NUCLEOTIDE SEQUENCE</scope>
</reference>
<dbReference type="EMBL" id="AP019298">
    <property type="protein sequence ID" value="BBG96795.1"/>
    <property type="molecule type" value="Genomic_DNA"/>
</dbReference>
<dbReference type="Pfam" id="PF13041">
    <property type="entry name" value="PPR_2"/>
    <property type="match status" value="2"/>
</dbReference>
<dbReference type="AlphaFoldDB" id="A0A4Y1QY73"/>
<evidence type="ECO:0000256" key="1">
    <source>
        <dbReference type="ARBA" id="ARBA00007626"/>
    </source>
</evidence>
<feature type="repeat" description="PPR" evidence="3">
    <location>
        <begin position="522"/>
        <end position="556"/>
    </location>
</feature>
<dbReference type="PANTHER" id="PTHR47941">
    <property type="entry name" value="PENTATRICOPEPTIDE REPEAT-CONTAINING PROTEIN 3, MITOCHONDRIAL"/>
    <property type="match status" value="1"/>
</dbReference>
<comment type="similarity">
    <text evidence="1">Belongs to the PPR family. P subfamily.</text>
</comment>
<sequence>PSLSLSLTHETHETKPYTISLPISLTHSLTRPSLSLDSSLGSLSLLVTSLSLLESRETHSLSPNRTKHHPILLVFGANPCKFWRALVHSKLHMALLSMYGFLLFSVAAAAAAAASSLGLLPCLWLSNFRENHTALALLCLNPSPISMLNHIRKWKPTHILQKSRILAPLSSLIFTQPSVSAAKLDDESTVFPNPRNAVSEVIVGLRMFGLGNCVGDHRFKTIIPTLNQPQVDLIIESLSTENPESAFGFFNLLRNEYAFRHSRVSEFIVAHVLAGRRLFKELRLFVKQMVVQEGPGSAHLLCELLLHRFRDWDSSGVVWDMLAFAYSRSEMIHDALSVLARMKDLNLNVSTPTYNCLLHNLRHTDIMWSVYDEIKDSGTHQSDHTFAILIDGLCEQSGLQDAVSFLMGVERGDSGPSVVSFNTIMSRFCKLGFVDIAKSFFCMMFKCGLLPDSYSYNILIHGLCIAGSLEEALEFTKDMERHGVQPDTVTYNILCKGFHLLGLMSGAREVIQKMLIKGLNPDHVTYTILICGHCHTGNIEEALKLQKEMLSRGFQLSFILYSVLLSSLCKSGRVEEALRLLYEMEALACNQIL</sequence>
<evidence type="ECO:0000313" key="5">
    <source>
        <dbReference type="EMBL" id="BBG96795.1"/>
    </source>
</evidence>
<evidence type="ECO:0000256" key="2">
    <source>
        <dbReference type="ARBA" id="ARBA00022737"/>
    </source>
</evidence>
<feature type="repeat" description="PPR" evidence="3">
    <location>
        <begin position="452"/>
        <end position="486"/>
    </location>
</feature>
<protein>
    <submittedName>
        <fullName evidence="5">Tetratricopeptide repeat-like superfamily protein</fullName>
    </submittedName>
</protein>
<accession>A0A4Y1QY73</accession>
<dbReference type="NCBIfam" id="TIGR00756">
    <property type="entry name" value="PPR"/>
    <property type="match status" value="4"/>
</dbReference>
<keyword evidence="4" id="KW-1133">Transmembrane helix</keyword>
<keyword evidence="4" id="KW-0472">Membrane</keyword>